<protein>
    <submittedName>
        <fullName evidence="1">DUF4025 domain-containing protein</fullName>
    </submittedName>
</protein>
<dbReference type="InterPro" id="IPR025100">
    <property type="entry name" value="DUF4025"/>
</dbReference>
<keyword evidence="2" id="KW-1185">Reference proteome</keyword>
<gene>
    <name evidence="1" type="ORF">GKZ89_17420</name>
</gene>
<name>A0A7X2S8J9_9BACI</name>
<dbReference type="Pfam" id="PF13217">
    <property type="entry name" value="DUF4025"/>
    <property type="match status" value="1"/>
</dbReference>
<proteinExistence type="predicted"/>
<sequence length="78" mass="8756">MTYSPGPSAPGLFFWLKQAIASERWVKISHLAMKELAETHEQVRDDYDAGTIQSAHFVKMDDYFPGNNSLCCISTSQS</sequence>
<dbReference type="AlphaFoldDB" id="A0A7X2S8J9"/>
<dbReference type="Proteomes" id="UP000434639">
    <property type="component" value="Unassembled WGS sequence"/>
</dbReference>
<comment type="caution">
    <text evidence="1">The sequence shown here is derived from an EMBL/GenBank/DDBJ whole genome shotgun (WGS) entry which is preliminary data.</text>
</comment>
<accession>A0A7X2S8J9</accession>
<dbReference type="EMBL" id="WMIB01000024">
    <property type="protein sequence ID" value="MTH55181.1"/>
    <property type="molecule type" value="Genomic_DNA"/>
</dbReference>
<organism evidence="1 2">
    <name type="scientific">Metabacillus mangrovi</name>
    <dbReference type="NCBI Taxonomy" id="1491830"/>
    <lineage>
        <taxon>Bacteria</taxon>
        <taxon>Bacillati</taxon>
        <taxon>Bacillota</taxon>
        <taxon>Bacilli</taxon>
        <taxon>Bacillales</taxon>
        <taxon>Bacillaceae</taxon>
        <taxon>Metabacillus</taxon>
    </lineage>
</organism>
<evidence type="ECO:0000313" key="2">
    <source>
        <dbReference type="Proteomes" id="UP000434639"/>
    </source>
</evidence>
<evidence type="ECO:0000313" key="1">
    <source>
        <dbReference type="EMBL" id="MTH55181.1"/>
    </source>
</evidence>
<reference evidence="1 2" key="1">
    <citation type="journal article" date="2017" name="Int. J. Syst. Evol. Microbiol.">
        <title>Bacillus mangrovi sp. nov., isolated from a sediment sample from a mangrove forest.</title>
        <authorList>
            <person name="Gupta V."/>
            <person name="Singh P.K."/>
            <person name="Korpole S."/>
            <person name="Tanuku N.R.S."/>
            <person name="Pinnaka A.K."/>
        </authorList>
    </citation>
    <scope>NUCLEOTIDE SEQUENCE [LARGE SCALE GENOMIC DNA]</scope>
    <source>
        <strain evidence="1 2">KCTC 33872</strain>
    </source>
</reference>